<feature type="non-terminal residue" evidence="6">
    <location>
        <position position="527"/>
    </location>
</feature>
<evidence type="ECO:0000256" key="3">
    <source>
        <dbReference type="ARBA" id="ARBA00022737"/>
    </source>
</evidence>
<evidence type="ECO:0000259" key="5">
    <source>
        <dbReference type="PROSITE" id="PS51677"/>
    </source>
</evidence>
<dbReference type="CDD" id="cd10918">
    <property type="entry name" value="CE4_NodB_like_5s_6s"/>
    <property type="match status" value="1"/>
</dbReference>
<dbReference type="GO" id="GO:0005975">
    <property type="term" value="P:carbohydrate metabolic process"/>
    <property type="evidence" value="ECO:0007669"/>
    <property type="project" value="InterPro"/>
</dbReference>
<dbReference type="PANTHER" id="PTHR34216">
    <property type="match status" value="1"/>
</dbReference>
<evidence type="ECO:0000256" key="1">
    <source>
        <dbReference type="ARBA" id="ARBA00004613"/>
    </source>
</evidence>
<reference evidence="6 7" key="1">
    <citation type="journal article" date="2017" name="ISME J.">
        <title>Potential for microbial H2 and metal transformations associated with novel bacteria and archaea in deep terrestrial subsurface sediments.</title>
        <authorList>
            <person name="Hernsdorf A.W."/>
            <person name="Amano Y."/>
            <person name="Miyakawa K."/>
            <person name="Ise K."/>
            <person name="Suzuki Y."/>
            <person name="Anantharaman K."/>
            <person name="Probst A."/>
            <person name="Burstein D."/>
            <person name="Thomas B.C."/>
            <person name="Banfield J.F."/>
        </authorList>
    </citation>
    <scope>NUCLEOTIDE SEQUENCE [LARGE SCALE GENOMIC DNA]</scope>
    <source>
        <strain evidence="6">HGW-Falkowbacteria-2</strain>
    </source>
</reference>
<proteinExistence type="predicted"/>
<name>A0A2N2E1B3_9BACT</name>
<evidence type="ECO:0000259" key="4">
    <source>
        <dbReference type="PROSITE" id="PS50825"/>
    </source>
</evidence>
<dbReference type="InterPro" id="IPR003410">
    <property type="entry name" value="HYR_dom"/>
</dbReference>
<sequence>MLNIYIAPSAHAADGPNLINNPSFETVTAPGQPSNWLVGFWPAELDASFDVVEGVGGAGTNAARTTITNYGTQGDAKWYFTDVPVEPETYYVFRNQYKSDATTRVFVRYNMGGEPGSEVFQHLPIAQALPANDWTNLSAEFLTPVGVVSATIFHILESNGYLTVDDYFLGTKDNPAVFENGVVTLSFDDGWQSVYTNALPILNEKGYKSTQFIITDVIQNERVGEYMTTAELQQLYGTGHDIAAHTRDHSSLTLPQLNEAEMKNQVSGSRYDLLTRLGFKPVDTFAYTYGDYNETAKTAVKDAGFLGARTIDEGFNELTTDPYALRSYSILKGGTTELGAEVPATTIESVRNAIDNAIANKAWLIFTLHQVDDNPANIYGATPEFFQQMVDYLAEKQATVRTMSETISLLPGTAAKDTVAPVIASMADIFVPAQSAEGSVVTFTSPTVSDTNDTGLSAFCMTDTGLVSGSTFPMGNTQMTCNAMDSSGNLATPVSFAINVTDPLAPVVTLSTTTSPTKLQEITFTFS</sequence>
<evidence type="ECO:0008006" key="8">
    <source>
        <dbReference type="Google" id="ProtNLM"/>
    </source>
</evidence>
<evidence type="ECO:0000256" key="2">
    <source>
        <dbReference type="ARBA" id="ARBA00022729"/>
    </source>
</evidence>
<protein>
    <recommendedName>
        <fullName evidence="8">NodB homology domain-containing protein</fullName>
    </recommendedName>
</protein>
<dbReference type="SUPFAM" id="SSF88713">
    <property type="entry name" value="Glycoside hydrolase/deacetylase"/>
    <property type="match status" value="1"/>
</dbReference>
<dbReference type="PROSITE" id="PS50825">
    <property type="entry name" value="HYR"/>
    <property type="match status" value="1"/>
</dbReference>
<feature type="domain" description="HYR" evidence="4">
    <location>
        <begin position="416"/>
        <end position="502"/>
    </location>
</feature>
<feature type="domain" description="NodB homology" evidence="5">
    <location>
        <begin position="181"/>
        <end position="403"/>
    </location>
</feature>
<dbReference type="InterPro" id="IPR002509">
    <property type="entry name" value="NODB_dom"/>
</dbReference>
<evidence type="ECO:0000313" key="7">
    <source>
        <dbReference type="Proteomes" id="UP000233325"/>
    </source>
</evidence>
<accession>A0A2N2E1B3</accession>
<comment type="subcellular location">
    <subcellularLocation>
        <location evidence="1">Secreted</location>
    </subcellularLocation>
</comment>
<dbReference type="InterPro" id="IPR008979">
    <property type="entry name" value="Galactose-bd-like_sf"/>
</dbReference>
<comment type="caution">
    <text evidence="6">The sequence shown here is derived from an EMBL/GenBank/DDBJ whole genome shotgun (WGS) entry which is preliminary data.</text>
</comment>
<dbReference type="PROSITE" id="PS51677">
    <property type="entry name" value="NODB"/>
    <property type="match status" value="1"/>
</dbReference>
<dbReference type="SUPFAM" id="SSF49785">
    <property type="entry name" value="Galactose-binding domain-like"/>
    <property type="match status" value="1"/>
</dbReference>
<keyword evidence="3" id="KW-0677">Repeat</keyword>
<dbReference type="AlphaFoldDB" id="A0A2N2E1B3"/>
<dbReference type="Pfam" id="PF01522">
    <property type="entry name" value="Polysacc_deac_1"/>
    <property type="match status" value="1"/>
</dbReference>
<evidence type="ECO:0000313" key="6">
    <source>
        <dbReference type="EMBL" id="PKM88471.1"/>
    </source>
</evidence>
<dbReference type="Gene3D" id="3.20.20.370">
    <property type="entry name" value="Glycoside hydrolase/deacetylase"/>
    <property type="match status" value="1"/>
</dbReference>
<dbReference type="InterPro" id="IPR051398">
    <property type="entry name" value="Polysacch_Deacetylase"/>
</dbReference>
<organism evidence="6 7">
    <name type="scientific">Candidatus Falkowbacteria bacterium HGW-Falkowbacteria-2</name>
    <dbReference type="NCBI Taxonomy" id="2013769"/>
    <lineage>
        <taxon>Bacteria</taxon>
        <taxon>Candidatus Falkowiibacteriota</taxon>
    </lineage>
</organism>
<dbReference type="Pfam" id="PF02494">
    <property type="entry name" value="HYR"/>
    <property type="match status" value="1"/>
</dbReference>
<dbReference type="PANTHER" id="PTHR34216:SF3">
    <property type="entry name" value="POLY-BETA-1,6-N-ACETYL-D-GLUCOSAMINE N-DEACETYLASE"/>
    <property type="match status" value="1"/>
</dbReference>
<dbReference type="EMBL" id="PHAH01000017">
    <property type="protein sequence ID" value="PKM88471.1"/>
    <property type="molecule type" value="Genomic_DNA"/>
</dbReference>
<gene>
    <name evidence="6" type="ORF">CVU83_01690</name>
</gene>
<dbReference type="Gene3D" id="2.60.120.260">
    <property type="entry name" value="Galactose-binding domain-like"/>
    <property type="match status" value="1"/>
</dbReference>
<dbReference type="GO" id="GO:0016810">
    <property type="term" value="F:hydrolase activity, acting on carbon-nitrogen (but not peptide) bonds"/>
    <property type="evidence" value="ECO:0007669"/>
    <property type="project" value="InterPro"/>
</dbReference>
<dbReference type="GO" id="GO:0005576">
    <property type="term" value="C:extracellular region"/>
    <property type="evidence" value="ECO:0007669"/>
    <property type="project" value="UniProtKB-SubCell"/>
</dbReference>
<dbReference type="Proteomes" id="UP000233325">
    <property type="component" value="Unassembled WGS sequence"/>
</dbReference>
<dbReference type="InterPro" id="IPR011330">
    <property type="entry name" value="Glyco_hydro/deAcase_b/a-brl"/>
</dbReference>
<keyword evidence="2" id="KW-0732">Signal</keyword>